<evidence type="ECO:0000313" key="1">
    <source>
        <dbReference type="EMBL" id="EEF51095.1"/>
    </source>
</evidence>
<proteinExistence type="predicted"/>
<accession>B9RC24</accession>
<keyword evidence="2" id="KW-1185">Reference proteome</keyword>
<gene>
    <name evidence="1" type="ORF">RCOM_1684020</name>
</gene>
<name>B9RC24_RICCO</name>
<dbReference type="InParanoid" id="B9RC24"/>
<evidence type="ECO:0000313" key="2">
    <source>
        <dbReference type="Proteomes" id="UP000008311"/>
    </source>
</evidence>
<dbReference type="AlphaFoldDB" id="B9RC24"/>
<dbReference type="EMBL" id="EQ973774">
    <property type="protein sequence ID" value="EEF51095.1"/>
    <property type="molecule type" value="Genomic_DNA"/>
</dbReference>
<sequence length="77" mass="9014">MLHINGYRKPVAIFHSLHPISSTRRRRKTVSTSLILPCFRPGRPCWFNNEAKEEKYNGHYGANKIYTSICCNRFMQA</sequence>
<organism evidence="1 2">
    <name type="scientific">Ricinus communis</name>
    <name type="common">Castor bean</name>
    <dbReference type="NCBI Taxonomy" id="3988"/>
    <lineage>
        <taxon>Eukaryota</taxon>
        <taxon>Viridiplantae</taxon>
        <taxon>Streptophyta</taxon>
        <taxon>Embryophyta</taxon>
        <taxon>Tracheophyta</taxon>
        <taxon>Spermatophyta</taxon>
        <taxon>Magnoliopsida</taxon>
        <taxon>eudicotyledons</taxon>
        <taxon>Gunneridae</taxon>
        <taxon>Pentapetalae</taxon>
        <taxon>rosids</taxon>
        <taxon>fabids</taxon>
        <taxon>Malpighiales</taxon>
        <taxon>Euphorbiaceae</taxon>
        <taxon>Acalyphoideae</taxon>
        <taxon>Acalypheae</taxon>
        <taxon>Ricinus</taxon>
    </lineage>
</organism>
<dbReference type="Proteomes" id="UP000008311">
    <property type="component" value="Unassembled WGS sequence"/>
</dbReference>
<protein>
    <submittedName>
        <fullName evidence="1">Uncharacterized protein</fullName>
    </submittedName>
</protein>
<reference evidence="2" key="1">
    <citation type="journal article" date="2010" name="Nat. Biotechnol.">
        <title>Draft genome sequence of the oilseed species Ricinus communis.</title>
        <authorList>
            <person name="Chan A.P."/>
            <person name="Crabtree J."/>
            <person name="Zhao Q."/>
            <person name="Lorenzi H."/>
            <person name="Orvis J."/>
            <person name="Puiu D."/>
            <person name="Melake-Berhan A."/>
            <person name="Jones K.M."/>
            <person name="Redman J."/>
            <person name="Chen G."/>
            <person name="Cahoon E.B."/>
            <person name="Gedil M."/>
            <person name="Stanke M."/>
            <person name="Haas B.J."/>
            <person name="Wortman J.R."/>
            <person name="Fraser-Liggett C.M."/>
            <person name="Ravel J."/>
            <person name="Rabinowicz P.D."/>
        </authorList>
    </citation>
    <scope>NUCLEOTIDE SEQUENCE [LARGE SCALE GENOMIC DNA]</scope>
    <source>
        <strain evidence="2">cv. Hale</strain>
    </source>
</reference>